<dbReference type="Pfam" id="PF07963">
    <property type="entry name" value="N_methyl"/>
    <property type="match status" value="1"/>
</dbReference>
<keyword evidence="2" id="KW-0472">Membrane</keyword>
<dbReference type="InterPro" id="IPR031982">
    <property type="entry name" value="PilE-like"/>
</dbReference>
<reference evidence="5" key="1">
    <citation type="submission" date="2017-02" db="UniProtKB">
        <authorList>
            <consortium name="WormBaseParasite"/>
        </authorList>
    </citation>
    <scope>IDENTIFICATION</scope>
</reference>
<protein>
    <submittedName>
        <fullName evidence="5">Type IV pilus assembly protein PilE</fullName>
    </submittedName>
</protein>
<keyword evidence="1" id="KW-0488">Methylation</keyword>
<evidence type="ECO:0000256" key="2">
    <source>
        <dbReference type="SAM" id="Phobius"/>
    </source>
</evidence>
<reference evidence="3 4" key="2">
    <citation type="submission" date="2018-11" db="EMBL/GenBank/DDBJ databases">
        <authorList>
            <consortium name="Pathogen Informatics"/>
        </authorList>
    </citation>
    <scope>NUCLEOTIDE SEQUENCE [LARGE SCALE GENOMIC DNA]</scope>
</reference>
<keyword evidence="2" id="KW-1133">Transmembrane helix</keyword>
<dbReference type="NCBIfam" id="TIGR02532">
    <property type="entry name" value="IV_pilin_GFxxxE"/>
    <property type="match status" value="1"/>
</dbReference>
<dbReference type="Pfam" id="PF16732">
    <property type="entry name" value="ComP_DUS"/>
    <property type="match status" value="1"/>
</dbReference>
<dbReference type="PANTHER" id="PTHR30093">
    <property type="entry name" value="GENERAL SECRETION PATHWAY PROTEIN G"/>
    <property type="match status" value="1"/>
</dbReference>
<organism evidence="5">
    <name type="scientific">Brugia timori</name>
    <dbReference type="NCBI Taxonomy" id="42155"/>
    <lineage>
        <taxon>Eukaryota</taxon>
        <taxon>Metazoa</taxon>
        <taxon>Ecdysozoa</taxon>
        <taxon>Nematoda</taxon>
        <taxon>Chromadorea</taxon>
        <taxon>Rhabditida</taxon>
        <taxon>Spirurina</taxon>
        <taxon>Spiruromorpha</taxon>
        <taxon>Filarioidea</taxon>
        <taxon>Onchocercidae</taxon>
        <taxon>Brugia</taxon>
    </lineage>
</organism>
<evidence type="ECO:0000256" key="1">
    <source>
        <dbReference type="ARBA" id="ARBA00022481"/>
    </source>
</evidence>
<keyword evidence="2" id="KW-0812">Transmembrane</keyword>
<evidence type="ECO:0000313" key="4">
    <source>
        <dbReference type="Proteomes" id="UP000280834"/>
    </source>
</evidence>
<dbReference type="InterPro" id="IPR000983">
    <property type="entry name" value="Bac_GSPG_pilin"/>
</dbReference>
<proteinExistence type="predicted"/>
<dbReference type="EMBL" id="UZAG01005860">
    <property type="protein sequence ID" value="VDO18097.1"/>
    <property type="molecule type" value="Genomic_DNA"/>
</dbReference>
<accession>A0A0R3QIG8</accession>
<dbReference type="InterPro" id="IPR012902">
    <property type="entry name" value="N_methyl_site"/>
</dbReference>
<evidence type="ECO:0000313" key="3">
    <source>
        <dbReference type="EMBL" id="VDO18097.1"/>
    </source>
</evidence>
<dbReference type="InterPro" id="IPR045584">
    <property type="entry name" value="Pilin-like"/>
</dbReference>
<feature type="transmembrane region" description="Helical" evidence="2">
    <location>
        <begin position="71"/>
        <end position="91"/>
    </location>
</feature>
<dbReference type="AlphaFoldDB" id="A0A0R3QIG8"/>
<evidence type="ECO:0000313" key="5">
    <source>
        <dbReference type="WBParaSite" id="BTMF_0000620501-mRNA-1"/>
    </source>
</evidence>
<dbReference type="Proteomes" id="UP000280834">
    <property type="component" value="Unassembled WGS sequence"/>
</dbReference>
<dbReference type="SUPFAM" id="SSF54523">
    <property type="entry name" value="Pili subunits"/>
    <property type="match status" value="1"/>
</dbReference>
<gene>
    <name evidence="3" type="ORF">BTMF_LOCUS5450</name>
</gene>
<dbReference type="WBParaSite" id="BTMF_0000620501-mRNA-1">
    <property type="protein sequence ID" value="BTMF_0000620501-mRNA-1"/>
    <property type="gene ID" value="BTMF_0000620501"/>
</dbReference>
<dbReference type="PRINTS" id="PR00813">
    <property type="entry name" value="BCTERIALGSPG"/>
</dbReference>
<keyword evidence="4" id="KW-1185">Reference proteome</keyword>
<dbReference type="PANTHER" id="PTHR30093:SF47">
    <property type="entry name" value="TYPE IV PILUS NON-CORE MINOR PILIN PILE"/>
    <property type="match status" value="1"/>
</dbReference>
<dbReference type="Gene3D" id="3.30.700.10">
    <property type="entry name" value="Glycoprotein, Type 4 Pilin"/>
    <property type="match status" value="1"/>
</dbReference>
<sequence length="212" mass="23626">MHAPDPTPAIADEWSITRDQWLCNRTQLETFCDHCQVHSQLSPNLLTLREVPLKFSIFSRRRVAPATRMPGFTLIEMMIVVALVAILAAIAMPSYNDYIRRGQQPEAFNALSDFRAKMEQYYQDNRKYGSGTTCANDATASSWNGFAATKYFNFACTITDGAQQAYSISATGKDGQVKNDVYSIDQNGNRTTSKFKGATVSANCWLTRSSTC</sequence>
<name>A0A0R3QIG8_9BILA</name>